<dbReference type="InterPro" id="IPR036249">
    <property type="entry name" value="Thioredoxin-like_sf"/>
</dbReference>
<name>A0A7W7FX23_9PSEU</name>
<dbReference type="Gene3D" id="3.40.30.10">
    <property type="entry name" value="Glutaredoxin"/>
    <property type="match status" value="1"/>
</dbReference>
<dbReference type="SUPFAM" id="SSF52833">
    <property type="entry name" value="Thioredoxin-like"/>
    <property type="match status" value="1"/>
</dbReference>
<dbReference type="PANTHER" id="PTHR13887:SF14">
    <property type="entry name" value="DISULFIDE BOND FORMATION PROTEIN D"/>
    <property type="match status" value="1"/>
</dbReference>
<keyword evidence="6" id="KW-1133">Transmembrane helix</keyword>
<dbReference type="GO" id="GO:0016491">
    <property type="term" value="F:oxidoreductase activity"/>
    <property type="evidence" value="ECO:0007669"/>
    <property type="project" value="UniProtKB-KW"/>
</dbReference>
<keyword evidence="5" id="KW-0676">Redox-active center</keyword>
<keyword evidence="6" id="KW-0472">Membrane</keyword>
<protein>
    <submittedName>
        <fullName evidence="8">Protein-disulfide isomerase</fullName>
    </submittedName>
</protein>
<evidence type="ECO:0000313" key="9">
    <source>
        <dbReference type="Proteomes" id="UP000533598"/>
    </source>
</evidence>
<evidence type="ECO:0000256" key="6">
    <source>
        <dbReference type="SAM" id="Phobius"/>
    </source>
</evidence>
<dbReference type="RefSeq" id="WP_312988446.1">
    <property type="nucleotide sequence ID" value="NZ_BAAAUI010000009.1"/>
</dbReference>
<comment type="similarity">
    <text evidence="1">Belongs to the thioredoxin family. DsbA subfamily.</text>
</comment>
<feature type="transmembrane region" description="Helical" evidence="6">
    <location>
        <begin position="12"/>
        <end position="33"/>
    </location>
</feature>
<evidence type="ECO:0000313" key="8">
    <source>
        <dbReference type="EMBL" id="MBB4680183.1"/>
    </source>
</evidence>
<organism evidence="8 9">
    <name type="scientific">Crossiella cryophila</name>
    <dbReference type="NCBI Taxonomy" id="43355"/>
    <lineage>
        <taxon>Bacteria</taxon>
        <taxon>Bacillati</taxon>
        <taxon>Actinomycetota</taxon>
        <taxon>Actinomycetes</taxon>
        <taxon>Pseudonocardiales</taxon>
        <taxon>Pseudonocardiaceae</taxon>
        <taxon>Crossiella</taxon>
    </lineage>
</organism>
<comment type="caution">
    <text evidence="8">The sequence shown here is derived from an EMBL/GenBank/DDBJ whole genome shotgun (WGS) entry which is preliminary data.</text>
</comment>
<proteinExistence type="inferred from homology"/>
<evidence type="ECO:0000256" key="2">
    <source>
        <dbReference type="ARBA" id="ARBA00022729"/>
    </source>
</evidence>
<dbReference type="InterPro" id="IPR012336">
    <property type="entry name" value="Thioredoxin-like_fold"/>
</dbReference>
<feature type="domain" description="Thioredoxin-like fold" evidence="7">
    <location>
        <begin position="68"/>
        <end position="233"/>
    </location>
</feature>
<keyword evidence="4" id="KW-1015">Disulfide bond</keyword>
<feature type="transmembrane region" description="Helical" evidence="6">
    <location>
        <begin position="68"/>
        <end position="85"/>
    </location>
</feature>
<dbReference type="PANTHER" id="PTHR13887">
    <property type="entry name" value="GLUTATHIONE S-TRANSFERASE KAPPA"/>
    <property type="match status" value="1"/>
</dbReference>
<dbReference type="AlphaFoldDB" id="A0A7W7FX23"/>
<sequence length="238" mass="26204">MRAIMWRNPLGRDGWLAVKITLAMIGLVVYPVVRQVAEHSGPAGTPTARQAVAGPYADLARRIPGDPLALGVLGAPVVLVVYSGYRCRSCARFSREHEYALLKRYVQHGTLRVEWRDLPILGESSMLAARAGRAAAAQGRFWQFNHALFAEAPARGHADLTPEVLREFARKAGVPDLGRFTADLGGTAFDEQIHRDQAEAEFLGFSSTPGFVINGRPIVDAQPLRRFREIIEAVRPRV</sequence>
<evidence type="ECO:0000256" key="3">
    <source>
        <dbReference type="ARBA" id="ARBA00023002"/>
    </source>
</evidence>
<keyword evidence="9" id="KW-1185">Reference proteome</keyword>
<keyword evidence="3" id="KW-0560">Oxidoreductase</keyword>
<accession>A0A7W7FX23</accession>
<evidence type="ECO:0000256" key="5">
    <source>
        <dbReference type="ARBA" id="ARBA00023284"/>
    </source>
</evidence>
<dbReference type="EMBL" id="JACHMH010000001">
    <property type="protein sequence ID" value="MBB4680183.1"/>
    <property type="molecule type" value="Genomic_DNA"/>
</dbReference>
<evidence type="ECO:0000256" key="1">
    <source>
        <dbReference type="ARBA" id="ARBA00005791"/>
    </source>
</evidence>
<keyword evidence="6" id="KW-0812">Transmembrane</keyword>
<dbReference type="Proteomes" id="UP000533598">
    <property type="component" value="Unassembled WGS sequence"/>
</dbReference>
<keyword evidence="8" id="KW-0413">Isomerase</keyword>
<evidence type="ECO:0000259" key="7">
    <source>
        <dbReference type="Pfam" id="PF13462"/>
    </source>
</evidence>
<dbReference type="GO" id="GO:0016853">
    <property type="term" value="F:isomerase activity"/>
    <property type="evidence" value="ECO:0007669"/>
    <property type="project" value="UniProtKB-KW"/>
</dbReference>
<gene>
    <name evidence="8" type="ORF">HNR67_006301</name>
</gene>
<evidence type="ECO:0000256" key="4">
    <source>
        <dbReference type="ARBA" id="ARBA00023157"/>
    </source>
</evidence>
<dbReference type="Pfam" id="PF13462">
    <property type="entry name" value="Thioredoxin_4"/>
    <property type="match status" value="1"/>
</dbReference>
<reference evidence="8 9" key="1">
    <citation type="submission" date="2020-08" db="EMBL/GenBank/DDBJ databases">
        <title>Sequencing the genomes of 1000 actinobacteria strains.</title>
        <authorList>
            <person name="Klenk H.-P."/>
        </authorList>
    </citation>
    <scope>NUCLEOTIDE SEQUENCE [LARGE SCALE GENOMIC DNA]</scope>
    <source>
        <strain evidence="8 9">DSM 44230</strain>
    </source>
</reference>
<keyword evidence="2" id="KW-0732">Signal</keyword>